<keyword evidence="2" id="KW-1185">Reference proteome</keyword>
<name>A0A5B8LI24_9SPHN</name>
<dbReference type="RefSeq" id="WP_146570944.1">
    <property type="nucleotide sequence ID" value="NZ_CP042306.1"/>
</dbReference>
<accession>A0A5B8LI24</accession>
<evidence type="ECO:0000313" key="2">
    <source>
        <dbReference type="Proteomes" id="UP000315673"/>
    </source>
</evidence>
<dbReference type="Proteomes" id="UP000315673">
    <property type="component" value="Chromosome"/>
</dbReference>
<dbReference type="AlphaFoldDB" id="A0A5B8LI24"/>
<proteinExistence type="predicted"/>
<gene>
    <name evidence="1" type="ORF">FPZ24_08225</name>
</gene>
<protein>
    <submittedName>
        <fullName evidence="1">Uncharacterized protein</fullName>
    </submittedName>
</protein>
<reference evidence="1 2" key="1">
    <citation type="submission" date="2019-07" db="EMBL/GenBank/DDBJ databases">
        <title>Full genome sequence of Sphingomonas sp. 4R-6-7(HKS19).</title>
        <authorList>
            <person name="Im W.-T."/>
        </authorList>
    </citation>
    <scope>NUCLEOTIDE SEQUENCE [LARGE SCALE GENOMIC DNA]</scope>
    <source>
        <strain evidence="1 2">HKS19</strain>
    </source>
</reference>
<dbReference type="OrthoDB" id="4548520at2"/>
<dbReference type="EMBL" id="CP042306">
    <property type="protein sequence ID" value="QDZ07469.1"/>
    <property type="molecule type" value="Genomic_DNA"/>
</dbReference>
<evidence type="ECO:0000313" key="1">
    <source>
        <dbReference type="EMBL" id="QDZ07469.1"/>
    </source>
</evidence>
<dbReference type="KEGG" id="spai:FPZ24_08225"/>
<organism evidence="1 2">
    <name type="scientific">Sphingomonas panacisoli</name>
    <dbReference type="NCBI Taxonomy" id="1813879"/>
    <lineage>
        <taxon>Bacteria</taxon>
        <taxon>Pseudomonadati</taxon>
        <taxon>Pseudomonadota</taxon>
        <taxon>Alphaproteobacteria</taxon>
        <taxon>Sphingomonadales</taxon>
        <taxon>Sphingomonadaceae</taxon>
        <taxon>Sphingomonas</taxon>
    </lineage>
</organism>
<sequence>MPPAIVGESGGRAIGGAAVSAPDHRVVAAALAEVAPAETAFRSRWRLGTLRRVDADLYDRVCEQIDLYNTALITGTAVEVQDQAAAMVRGWRAAVAALESPLLPDDAYLVGVDYNTGTRVVVVEQAGSVGRVQALKGERVVIVTPDEVARMVAGMAIVAEAKQFFPDAELLSVEAATQ</sequence>